<dbReference type="InterPro" id="IPR001647">
    <property type="entry name" value="HTH_TetR"/>
</dbReference>
<accession>A0ABY4FJP4</accession>
<dbReference type="PROSITE" id="PS50977">
    <property type="entry name" value="HTH_TETR_2"/>
    <property type="match status" value="1"/>
</dbReference>
<feature type="domain" description="HTH tetR-type" evidence="5">
    <location>
        <begin position="18"/>
        <end position="78"/>
    </location>
</feature>
<keyword evidence="1" id="KW-0805">Transcription regulation</keyword>
<dbReference type="Gene3D" id="1.10.10.60">
    <property type="entry name" value="Homeodomain-like"/>
    <property type="match status" value="1"/>
</dbReference>
<dbReference type="SUPFAM" id="SSF46689">
    <property type="entry name" value="Homeodomain-like"/>
    <property type="match status" value="1"/>
</dbReference>
<keyword evidence="7" id="KW-1185">Reference proteome</keyword>
<evidence type="ECO:0000259" key="5">
    <source>
        <dbReference type="PROSITE" id="PS50977"/>
    </source>
</evidence>
<evidence type="ECO:0000313" key="7">
    <source>
        <dbReference type="Proteomes" id="UP000831786"/>
    </source>
</evidence>
<dbReference type="EMBL" id="CP095045">
    <property type="protein sequence ID" value="UOQ56298.1"/>
    <property type="molecule type" value="Genomic_DNA"/>
</dbReference>
<evidence type="ECO:0000313" key="6">
    <source>
        <dbReference type="EMBL" id="UOQ56298.1"/>
    </source>
</evidence>
<evidence type="ECO:0000256" key="1">
    <source>
        <dbReference type="ARBA" id="ARBA00023015"/>
    </source>
</evidence>
<organism evidence="6 7">
    <name type="scientific">Leucobacter allii</name>
    <dbReference type="NCBI Taxonomy" id="2932247"/>
    <lineage>
        <taxon>Bacteria</taxon>
        <taxon>Bacillati</taxon>
        <taxon>Actinomycetota</taxon>
        <taxon>Actinomycetes</taxon>
        <taxon>Micrococcales</taxon>
        <taxon>Microbacteriaceae</taxon>
        <taxon>Leucobacter</taxon>
    </lineage>
</organism>
<proteinExistence type="predicted"/>
<dbReference type="PANTHER" id="PTHR30055">
    <property type="entry name" value="HTH-TYPE TRANSCRIPTIONAL REGULATOR RUTR"/>
    <property type="match status" value="1"/>
</dbReference>
<reference evidence="6 7" key="1">
    <citation type="submission" date="2022-04" db="EMBL/GenBank/DDBJ databases">
        <title>Leucobacter sp. isolated from rhizosphere of garlic.</title>
        <authorList>
            <person name="Won M."/>
            <person name="Lee C.-M."/>
            <person name="Woen H.-Y."/>
            <person name="Kwon S.-W."/>
        </authorList>
    </citation>
    <scope>NUCLEOTIDE SEQUENCE [LARGE SCALE GENOMIC DNA]</scope>
    <source>
        <strain evidence="6 7">H21R-40</strain>
    </source>
</reference>
<dbReference type="Gene3D" id="1.10.357.10">
    <property type="entry name" value="Tetracycline Repressor, domain 2"/>
    <property type="match status" value="1"/>
</dbReference>
<evidence type="ECO:0000256" key="4">
    <source>
        <dbReference type="PROSITE-ProRule" id="PRU00335"/>
    </source>
</evidence>
<protein>
    <submittedName>
        <fullName evidence="6">TetR/AcrR family transcriptional regulator</fullName>
    </submittedName>
</protein>
<gene>
    <name evidence="6" type="ORF">MUN78_11445</name>
</gene>
<dbReference type="Pfam" id="PF00440">
    <property type="entry name" value="TetR_N"/>
    <property type="match status" value="1"/>
</dbReference>
<dbReference type="Proteomes" id="UP000831786">
    <property type="component" value="Chromosome"/>
</dbReference>
<feature type="DNA-binding region" description="H-T-H motif" evidence="4">
    <location>
        <begin position="41"/>
        <end position="60"/>
    </location>
</feature>
<keyword evidence="3" id="KW-0804">Transcription</keyword>
<evidence type="ECO:0000256" key="3">
    <source>
        <dbReference type="ARBA" id="ARBA00023163"/>
    </source>
</evidence>
<dbReference type="RefSeq" id="WP_244726536.1">
    <property type="nucleotide sequence ID" value="NZ_CP095045.1"/>
</dbReference>
<dbReference type="InterPro" id="IPR009057">
    <property type="entry name" value="Homeodomain-like_sf"/>
</dbReference>
<dbReference type="PANTHER" id="PTHR30055:SF234">
    <property type="entry name" value="HTH-TYPE TRANSCRIPTIONAL REGULATOR BETI"/>
    <property type="match status" value="1"/>
</dbReference>
<evidence type="ECO:0000256" key="2">
    <source>
        <dbReference type="ARBA" id="ARBA00023125"/>
    </source>
</evidence>
<dbReference type="InterPro" id="IPR050109">
    <property type="entry name" value="HTH-type_TetR-like_transc_reg"/>
</dbReference>
<name>A0ABY4FJP4_9MICO</name>
<sequence>MSSTDAPTVPSRQARRKAATRAGILRAADALFAERGYAETAIEDIAEAADVAVRTIYTHFPSKAAILLDHFDDWLDAFVAAFSARPPDEPICAAVRAASRAADGRCPGGDSWQAMGGALPIVEDLVAGSPDIAGHVLQRWMRAQERIAADAAARGSWPAGSVEPRARAVAAFTAWIAAVSEIRSGSPDVDPGIDVLARVTSGEL</sequence>
<keyword evidence="2 4" id="KW-0238">DNA-binding</keyword>
<dbReference type="PRINTS" id="PR00455">
    <property type="entry name" value="HTHTETR"/>
</dbReference>